<dbReference type="InterPro" id="IPR029028">
    <property type="entry name" value="Alpha/beta_knot_MTases"/>
</dbReference>
<comment type="similarity">
    <text evidence="2 10">Belongs to the RNA methyltransferase RsmE family.</text>
</comment>
<comment type="subcellular location">
    <subcellularLocation>
        <location evidence="1 10">Cytoplasm</location>
    </subcellularLocation>
</comment>
<keyword evidence="4 10" id="KW-0698">rRNA processing</keyword>
<evidence type="ECO:0000256" key="10">
    <source>
        <dbReference type="PIRNR" id="PIRNR015601"/>
    </source>
</evidence>
<dbReference type="InterPro" id="IPR006700">
    <property type="entry name" value="RsmE"/>
</dbReference>
<keyword evidence="5 10" id="KW-0489">Methyltransferase</keyword>
<dbReference type="SUPFAM" id="SSF75217">
    <property type="entry name" value="alpha/beta knot"/>
    <property type="match status" value="1"/>
</dbReference>
<keyword evidence="6 10" id="KW-0808">Transferase</keyword>
<comment type="catalytic activity">
    <reaction evidence="9 10">
        <text>uridine(1498) in 16S rRNA + S-adenosyl-L-methionine = N(3)-methyluridine(1498) in 16S rRNA + S-adenosyl-L-homocysteine + H(+)</text>
        <dbReference type="Rhea" id="RHEA:42920"/>
        <dbReference type="Rhea" id="RHEA-COMP:10283"/>
        <dbReference type="Rhea" id="RHEA-COMP:10284"/>
        <dbReference type="ChEBI" id="CHEBI:15378"/>
        <dbReference type="ChEBI" id="CHEBI:57856"/>
        <dbReference type="ChEBI" id="CHEBI:59789"/>
        <dbReference type="ChEBI" id="CHEBI:65315"/>
        <dbReference type="ChEBI" id="CHEBI:74502"/>
        <dbReference type="EC" id="2.1.1.193"/>
    </reaction>
</comment>
<evidence type="ECO:0000256" key="6">
    <source>
        <dbReference type="ARBA" id="ARBA00022679"/>
    </source>
</evidence>
<dbReference type="CDD" id="cd18084">
    <property type="entry name" value="RsmE-like"/>
    <property type="match status" value="1"/>
</dbReference>
<dbReference type="InterPro" id="IPR029026">
    <property type="entry name" value="tRNA_m1G_MTases_N"/>
</dbReference>
<evidence type="ECO:0000256" key="1">
    <source>
        <dbReference type="ARBA" id="ARBA00004496"/>
    </source>
</evidence>
<dbReference type="EMBL" id="JADIMF010000122">
    <property type="protein sequence ID" value="MBO8469599.1"/>
    <property type="molecule type" value="Genomic_DNA"/>
</dbReference>
<evidence type="ECO:0000256" key="8">
    <source>
        <dbReference type="ARBA" id="ARBA00025699"/>
    </source>
</evidence>
<sequence>MNIILLNEGETFLPSSDDRAKHIRKILHMGVGDSFRAGIINGYEGNARITASDEKGITIDFTPTKDSSGLYPLTMIIAQVRPICMRRILRETVSLGVSHLILPVSDLGEKSYLEASLYTKGEYKDILLDGAMQAGATGVSRVSIVKNVEEAVASADGDVHILLDNAVGATPLSRENLEGKSVVLAIGPERGWSGRERQYFIDNDYRPMLLGDRILRTETAAVAGAAMALAAMKLL</sequence>
<reference evidence="13" key="1">
    <citation type="submission" date="2020-10" db="EMBL/GenBank/DDBJ databases">
        <authorList>
            <person name="Gilroy R."/>
        </authorList>
    </citation>
    <scope>NUCLEOTIDE SEQUENCE</scope>
    <source>
        <strain evidence="13">14700</strain>
    </source>
</reference>
<feature type="domain" description="Ribosomal RNA small subunit methyltransferase E methyltransferase" evidence="11">
    <location>
        <begin position="72"/>
        <end position="226"/>
    </location>
</feature>
<dbReference type="AlphaFoldDB" id="A0A9D9ID20"/>
<accession>A0A9D9ID20</accession>
<evidence type="ECO:0000313" key="13">
    <source>
        <dbReference type="EMBL" id="MBO8469599.1"/>
    </source>
</evidence>
<dbReference type="PANTHER" id="PTHR30027:SF3">
    <property type="entry name" value="16S RRNA (URACIL(1498)-N(3))-METHYLTRANSFERASE"/>
    <property type="match status" value="1"/>
</dbReference>
<dbReference type="GO" id="GO:0005737">
    <property type="term" value="C:cytoplasm"/>
    <property type="evidence" value="ECO:0007669"/>
    <property type="project" value="UniProtKB-SubCell"/>
</dbReference>
<protein>
    <recommendedName>
        <fullName evidence="10">Ribosomal RNA small subunit methyltransferase E</fullName>
        <ecNumber evidence="10">2.1.1.193</ecNumber>
    </recommendedName>
</protein>
<keyword evidence="7 10" id="KW-0949">S-adenosyl-L-methionine</keyword>
<keyword evidence="3 10" id="KW-0963">Cytoplasm</keyword>
<dbReference type="NCBIfam" id="TIGR00046">
    <property type="entry name" value="RsmE family RNA methyltransferase"/>
    <property type="match status" value="1"/>
</dbReference>
<organism evidence="13 14">
    <name type="scientific">Candidatus Ornithospirochaeta stercoravium</name>
    <dbReference type="NCBI Taxonomy" id="2840897"/>
    <lineage>
        <taxon>Bacteria</taxon>
        <taxon>Pseudomonadati</taxon>
        <taxon>Spirochaetota</taxon>
        <taxon>Spirochaetia</taxon>
        <taxon>Spirochaetales</taxon>
        <taxon>Spirochaetaceae</taxon>
        <taxon>Spirochaetaceae incertae sedis</taxon>
        <taxon>Candidatus Ornithospirochaeta</taxon>
    </lineage>
</organism>
<evidence type="ECO:0000256" key="7">
    <source>
        <dbReference type="ARBA" id="ARBA00022691"/>
    </source>
</evidence>
<dbReference type="GO" id="GO:0070475">
    <property type="term" value="P:rRNA base methylation"/>
    <property type="evidence" value="ECO:0007669"/>
    <property type="project" value="TreeGrafter"/>
</dbReference>
<dbReference type="Proteomes" id="UP000810292">
    <property type="component" value="Unassembled WGS sequence"/>
</dbReference>
<dbReference type="Pfam" id="PF20260">
    <property type="entry name" value="PUA_4"/>
    <property type="match status" value="1"/>
</dbReference>
<evidence type="ECO:0000256" key="5">
    <source>
        <dbReference type="ARBA" id="ARBA00022603"/>
    </source>
</evidence>
<evidence type="ECO:0000259" key="11">
    <source>
        <dbReference type="Pfam" id="PF04452"/>
    </source>
</evidence>
<dbReference type="Gene3D" id="3.40.1280.10">
    <property type="match status" value="1"/>
</dbReference>
<evidence type="ECO:0000256" key="9">
    <source>
        <dbReference type="ARBA" id="ARBA00047944"/>
    </source>
</evidence>
<reference evidence="13" key="2">
    <citation type="journal article" date="2021" name="PeerJ">
        <title>Extensive microbial diversity within the chicken gut microbiome revealed by metagenomics and culture.</title>
        <authorList>
            <person name="Gilroy R."/>
            <person name="Ravi A."/>
            <person name="Getino M."/>
            <person name="Pursley I."/>
            <person name="Horton D.L."/>
            <person name="Alikhan N.F."/>
            <person name="Baker D."/>
            <person name="Gharbi K."/>
            <person name="Hall N."/>
            <person name="Watson M."/>
            <person name="Adriaenssens E.M."/>
            <person name="Foster-Nyarko E."/>
            <person name="Jarju S."/>
            <person name="Secka A."/>
            <person name="Antonio M."/>
            <person name="Oren A."/>
            <person name="Chaudhuri R.R."/>
            <person name="La Ragione R."/>
            <person name="Hildebrand F."/>
            <person name="Pallen M.J."/>
        </authorList>
    </citation>
    <scope>NUCLEOTIDE SEQUENCE</scope>
    <source>
        <strain evidence="13">14700</strain>
    </source>
</reference>
<evidence type="ECO:0000256" key="2">
    <source>
        <dbReference type="ARBA" id="ARBA00005528"/>
    </source>
</evidence>
<comment type="function">
    <text evidence="8 10">Specifically methylates the N3 position of the uracil ring of uridine 1498 (m3U1498) in 16S rRNA. Acts on the fully assembled 30S ribosomal subunit.</text>
</comment>
<evidence type="ECO:0000256" key="3">
    <source>
        <dbReference type="ARBA" id="ARBA00022490"/>
    </source>
</evidence>
<dbReference type="InterPro" id="IPR046886">
    <property type="entry name" value="RsmE_MTase_dom"/>
</dbReference>
<feature type="domain" description="Ribosomal RNA small subunit methyltransferase E PUA-like" evidence="12">
    <location>
        <begin position="17"/>
        <end position="60"/>
    </location>
</feature>
<dbReference type="EC" id="2.1.1.193" evidence="10"/>
<evidence type="ECO:0000313" key="14">
    <source>
        <dbReference type="Proteomes" id="UP000810292"/>
    </source>
</evidence>
<dbReference type="Pfam" id="PF04452">
    <property type="entry name" value="Methyltrans_RNA"/>
    <property type="match status" value="1"/>
</dbReference>
<gene>
    <name evidence="13" type="ORF">IAA72_07430</name>
</gene>
<evidence type="ECO:0000256" key="4">
    <source>
        <dbReference type="ARBA" id="ARBA00022552"/>
    </source>
</evidence>
<dbReference type="PANTHER" id="PTHR30027">
    <property type="entry name" value="RIBOSOMAL RNA SMALL SUBUNIT METHYLTRANSFERASE E"/>
    <property type="match status" value="1"/>
</dbReference>
<dbReference type="InterPro" id="IPR046887">
    <property type="entry name" value="RsmE_PUA-like"/>
</dbReference>
<name>A0A9D9ID20_9SPIO</name>
<evidence type="ECO:0000259" key="12">
    <source>
        <dbReference type="Pfam" id="PF20260"/>
    </source>
</evidence>
<proteinExistence type="inferred from homology"/>
<dbReference type="PIRSF" id="PIRSF015601">
    <property type="entry name" value="MTase_slr0722"/>
    <property type="match status" value="1"/>
</dbReference>
<dbReference type="GO" id="GO:0070042">
    <property type="term" value="F:rRNA (uridine-N3-)-methyltransferase activity"/>
    <property type="evidence" value="ECO:0007669"/>
    <property type="project" value="TreeGrafter"/>
</dbReference>
<comment type="caution">
    <text evidence="13">The sequence shown here is derived from an EMBL/GenBank/DDBJ whole genome shotgun (WGS) entry which is preliminary data.</text>
</comment>